<evidence type="ECO:0000256" key="3">
    <source>
        <dbReference type="ARBA" id="ARBA00023125"/>
    </source>
</evidence>
<dbReference type="GO" id="GO:0046983">
    <property type="term" value="F:protein dimerization activity"/>
    <property type="evidence" value="ECO:0007669"/>
    <property type="project" value="InterPro"/>
</dbReference>
<comment type="caution">
    <text evidence="6">The sequence shown here is derived from an EMBL/GenBank/DDBJ whole genome shotgun (WGS) entry which is preliminary data.</text>
</comment>
<dbReference type="Gene3D" id="1.10.60.10">
    <property type="entry name" value="Iron dependent repressor, metal binding and dimerisation domain"/>
    <property type="match status" value="1"/>
</dbReference>
<dbReference type="InterPro" id="IPR036421">
    <property type="entry name" value="Fe_dep_repressor_sf"/>
</dbReference>
<reference evidence="6" key="1">
    <citation type="journal article" date="2020" name="bioRxiv">
        <title>A rank-normalized archaeal taxonomy based on genome phylogeny resolves widespread incomplete and uneven classifications.</title>
        <authorList>
            <person name="Rinke C."/>
            <person name="Chuvochina M."/>
            <person name="Mussig A.J."/>
            <person name="Chaumeil P.-A."/>
            <person name="Waite D.W."/>
            <person name="Whitman W.B."/>
            <person name="Parks D.H."/>
            <person name="Hugenholtz P."/>
        </authorList>
    </citation>
    <scope>NUCLEOTIDE SEQUENCE</scope>
    <source>
        <strain evidence="6">UBA12518</strain>
    </source>
</reference>
<feature type="domain" description="HTH dtxR-type" evidence="5">
    <location>
        <begin position="1"/>
        <end position="69"/>
    </location>
</feature>
<dbReference type="InterPro" id="IPR001367">
    <property type="entry name" value="Fe_dep_repressor"/>
</dbReference>
<accession>A0A832RXS3</accession>
<dbReference type="Gene3D" id="1.10.10.10">
    <property type="entry name" value="Winged helix-like DNA-binding domain superfamily/Winged helix DNA-binding domain"/>
    <property type="match status" value="1"/>
</dbReference>
<dbReference type="GO" id="GO:0003700">
    <property type="term" value="F:DNA-binding transcription factor activity"/>
    <property type="evidence" value="ECO:0007669"/>
    <property type="project" value="InterPro"/>
</dbReference>
<dbReference type="Pfam" id="PF01325">
    <property type="entry name" value="Fe_dep_repress"/>
    <property type="match status" value="1"/>
</dbReference>
<sequence>MGHRSLDEYKLQEYLETILYLSRKEGSPVKTSSIATEMGVSQPSVTEMLQRLSSKGLIEYTPYHGVSLTPEGHREANLVRRKHQVLECFLVRVLGYSPADAHEESCLLEHSLSERLLDSLCVMLGHPAICPDGNPIPKCKEHSTELGSAILLSELKVGERGRVVAIAHSGHERSPLGVGSNVEVVARREGVLTLNTDQQRMEMDEWYADRFIVYKL</sequence>
<dbReference type="SUPFAM" id="SSF47979">
    <property type="entry name" value="Iron-dependent repressor protein, dimerization domain"/>
    <property type="match status" value="1"/>
</dbReference>
<dbReference type="SMART" id="SM00529">
    <property type="entry name" value="HTH_DTXR"/>
    <property type="match status" value="1"/>
</dbReference>
<dbReference type="InterPro" id="IPR050536">
    <property type="entry name" value="DtxR_MntR_Metal-Reg"/>
</dbReference>
<dbReference type="InterPro" id="IPR022689">
    <property type="entry name" value="Iron_dep_repressor"/>
</dbReference>
<keyword evidence="4" id="KW-0804">Transcription</keyword>
<gene>
    <name evidence="6" type="ORF">HA299_07140</name>
</gene>
<dbReference type="PANTHER" id="PTHR33238:SF7">
    <property type="entry name" value="IRON-DEPENDENT TRANSCRIPTIONAL REGULATOR"/>
    <property type="match status" value="1"/>
</dbReference>
<evidence type="ECO:0000256" key="2">
    <source>
        <dbReference type="ARBA" id="ARBA00023015"/>
    </source>
</evidence>
<dbReference type="AlphaFoldDB" id="A0A832RXS3"/>
<dbReference type="EMBL" id="DUIH01000023">
    <property type="protein sequence ID" value="HIH70361.1"/>
    <property type="molecule type" value="Genomic_DNA"/>
</dbReference>
<dbReference type="InterPro" id="IPR036390">
    <property type="entry name" value="WH_DNA-bd_sf"/>
</dbReference>
<protein>
    <submittedName>
        <fullName evidence="6">Metal-dependent transcriptional regulator</fullName>
    </submittedName>
</protein>
<comment type="similarity">
    <text evidence="1">Belongs to the DtxR/MntR family.</text>
</comment>
<keyword evidence="2" id="KW-0805">Transcription regulation</keyword>
<dbReference type="InterPro" id="IPR022687">
    <property type="entry name" value="HTH_DTXR"/>
</dbReference>
<keyword evidence="3" id="KW-0238">DNA-binding</keyword>
<dbReference type="Pfam" id="PF02742">
    <property type="entry name" value="Fe_dep_repr_C"/>
    <property type="match status" value="1"/>
</dbReference>
<evidence type="ECO:0000259" key="5">
    <source>
        <dbReference type="PROSITE" id="PS50944"/>
    </source>
</evidence>
<dbReference type="PROSITE" id="PS50944">
    <property type="entry name" value="HTH_DTXR"/>
    <property type="match status" value="1"/>
</dbReference>
<evidence type="ECO:0000256" key="4">
    <source>
        <dbReference type="ARBA" id="ARBA00023163"/>
    </source>
</evidence>
<dbReference type="InterPro" id="IPR036388">
    <property type="entry name" value="WH-like_DNA-bd_sf"/>
</dbReference>
<dbReference type="RefSeq" id="WP_052353284.1">
    <property type="nucleotide sequence ID" value="NZ_DUIH01000023.1"/>
</dbReference>
<dbReference type="PANTHER" id="PTHR33238">
    <property type="entry name" value="IRON (METAL) DEPENDENT REPRESSOR, DTXR FAMILY"/>
    <property type="match status" value="1"/>
</dbReference>
<proteinExistence type="inferred from homology"/>
<evidence type="ECO:0000313" key="6">
    <source>
        <dbReference type="EMBL" id="HIH70361.1"/>
    </source>
</evidence>
<organism evidence="6 7">
    <name type="scientific">Methermicoccus shengliensis</name>
    <dbReference type="NCBI Taxonomy" id="660064"/>
    <lineage>
        <taxon>Archaea</taxon>
        <taxon>Methanobacteriati</taxon>
        <taxon>Methanobacteriota</taxon>
        <taxon>Stenosarchaea group</taxon>
        <taxon>Methanomicrobia</taxon>
        <taxon>Methanosarcinales</taxon>
        <taxon>Methermicoccaceae</taxon>
        <taxon>Methermicoccus</taxon>
    </lineage>
</organism>
<dbReference type="SUPFAM" id="SSF46785">
    <property type="entry name" value="Winged helix' DNA-binding domain"/>
    <property type="match status" value="1"/>
</dbReference>
<dbReference type="GO" id="GO:0003677">
    <property type="term" value="F:DNA binding"/>
    <property type="evidence" value="ECO:0007669"/>
    <property type="project" value="UniProtKB-KW"/>
</dbReference>
<evidence type="ECO:0000256" key="1">
    <source>
        <dbReference type="ARBA" id="ARBA00007871"/>
    </source>
</evidence>
<name>A0A832RXS3_9EURY</name>
<dbReference type="Proteomes" id="UP000600363">
    <property type="component" value="Unassembled WGS sequence"/>
</dbReference>
<evidence type="ECO:0000313" key="7">
    <source>
        <dbReference type="Proteomes" id="UP000600363"/>
    </source>
</evidence>
<dbReference type="GO" id="GO:0046914">
    <property type="term" value="F:transition metal ion binding"/>
    <property type="evidence" value="ECO:0007669"/>
    <property type="project" value="InterPro"/>
</dbReference>